<organism evidence="1 2">
    <name type="scientific">Aspergillus sclerotialis</name>
    <dbReference type="NCBI Taxonomy" id="2070753"/>
    <lineage>
        <taxon>Eukaryota</taxon>
        <taxon>Fungi</taxon>
        <taxon>Dikarya</taxon>
        <taxon>Ascomycota</taxon>
        <taxon>Pezizomycotina</taxon>
        <taxon>Eurotiomycetes</taxon>
        <taxon>Eurotiomycetidae</taxon>
        <taxon>Eurotiales</taxon>
        <taxon>Aspergillaceae</taxon>
        <taxon>Aspergillus</taxon>
        <taxon>Aspergillus subgen. Polypaecilum</taxon>
    </lineage>
</organism>
<dbReference type="OrthoDB" id="5396831at2759"/>
<keyword evidence="2" id="KW-1185">Reference proteome</keyword>
<sequence>MKTATMNSANAANFSFNGLRPTSRFGRLTYPINRAHWIKFLILLNRFDGVRSNFLAEYGAHPPIFPVYSSSSPTEIKDVAKWMYLQNADFFRISMTQDGSVMFHLRGAHYFIIDQKNLDQGLVSLGTFGTNGEITHETCMRPYNLVHLLPSLELAHPVSELAERRHHGPEAWNTPVDMNAPILDILDTAMKEGLTAYDRTRFAGDVEYYAPEYLAMEAEGRTAEYDPDVLLRVHRP</sequence>
<dbReference type="AlphaFoldDB" id="A0A3A2ZBC6"/>
<accession>A0A3A2ZBC6</accession>
<comment type="caution">
    <text evidence="1">The sequence shown here is derived from an EMBL/GenBank/DDBJ whole genome shotgun (WGS) entry which is preliminary data.</text>
</comment>
<reference evidence="2" key="1">
    <citation type="submission" date="2017-02" db="EMBL/GenBank/DDBJ databases">
        <authorList>
            <person name="Tafer H."/>
            <person name="Lopandic K."/>
        </authorList>
    </citation>
    <scope>NUCLEOTIDE SEQUENCE [LARGE SCALE GENOMIC DNA]</scope>
    <source>
        <strain evidence="2">CBS 366.77</strain>
    </source>
</reference>
<gene>
    <name evidence="1" type="ORF">PHISCL_09080</name>
</gene>
<evidence type="ECO:0000313" key="1">
    <source>
        <dbReference type="EMBL" id="RJE18587.1"/>
    </source>
</evidence>
<proteinExistence type="predicted"/>
<evidence type="ECO:0000313" key="2">
    <source>
        <dbReference type="Proteomes" id="UP000266188"/>
    </source>
</evidence>
<name>A0A3A2ZBC6_9EURO</name>
<dbReference type="STRING" id="2070753.A0A3A2ZBC6"/>
<protein>
    <submittedName>
        <fullName evidence="1">Uncharacterized protein</fullName>
    </submittedName>
</protein>
<dbReference type="EMBL" id="MVGC01000527">
    <property type="protein sequence ID" value="RJE18587.1"/>
    <property type="molecule type" value="Genomic_DNA"/>
</dbReference>
<dbReference type="Proteomes" id="UP000266188">
    <property type="component" value="Unassembled WGS sequence"/>
</dbReference>